<keyword evidence="3" id="KW-1185">Reference proteome</keyword>
<accession>A0ABV7FUX9</accession>
<sequence length="220" mass="24698">MIVSKSLARLSAVSFIIIAFCNTARAEEVLITLKDANGQVVKNTVVTVFGQDLTAMPAEAEPTIKQENKQFTPHIKIVPIGAEVNFPNLDSVQHHVYSFSEAKTFELALYDNSSKSTVVFDTGGIVEMGCNVHDWMLGYVYVTDAPVYGKTDDDGQLRLSLPLGSYSLKTWHPRLKNEDIDRVIDLSVKEPSQEVVVMLKNELLPDELKYEEDYDFDDYE</sequence>
<feature type="chain" id="PRO_5046673234" evidence="1">
    <location>
        <begin position="27"/>
        <end position="220"/>
    </location>
</feature>
<comment type="caution">
    <text evidence="2">The sequence shown here is derived from an EMBL/GenBank/DDBJ whole genome shotgun (WGS) entry which is preliminary data.</text>
</comment>
<dbReference type="Proteomes" id="UP001595478">
    <property type="component" value="Unassembled WGS sequence"/>
</dbReference>
<protein>
    <submittedName>
        <fullName evidence="2">Methylamine utilization protein</fullName>
    </submittedName>
</protein>
<feature type="signal peptide" evidence="1">
    <location>
        <begin position="1"/>
        <end position="26"/>
    </location>
</feature>
<dbReference type="EMBL" id="JBHRSW010000018">
    <property type="protein sequence ID" value="MFC3122292.1"/>
    <property type="molecule type" value="Genomic_DNA"/>
</dbReference>
<dbReference type="RefSeq" id="WP_376920422.1">
    <property type="nucleotide sequence ID" value="NZ_JBHRSW010000018.1"/>
</dbReference>
<dbReference type="InterPro" id="IPR008969">
    <property type="entry name" value="CarboxyPept-like_regulatory"/>
</dbReference>
<proteinExistence type="predicted"/>
<dbReference type="Gene3D" id="2.60.40.420">
    <property type="entry name" value="Cupredoxins - blue copper proteins"/>
    <property type="match status" value="1"/>
</dbReference>
<reference evidence="3" key="1">
    <citation type="journal article" date="2019" name="Int. J. Syst. Evol. Microbiol.">
        <title>The Global Catalogue of Microorganisms (GCM) 10K type strain sequencing project: providing services to taxonomists for standard genome sequencing and annotation.</title>
        <authorList>
            <consortium name="The Broad Institute Genomics Platform"/>
            <consortium name="The Broad Institute Genome Sequencing Center for Infectious Disease"/>
            <person name="Wu L."/>
            <person name="Ma J."/>
        </authorList>
    </citation>
    <scope>NUCLEOTIDE SEQUENCE [LARGE SCALE GENOMIC DNA]</scope>
    <source>
        <strain evidence="3">KCTC 52473</strain>
    </source>
</reference>
<dbReference type="SUPFAM" id="SSF49503">
    <property type="entry name" value="Cupredoxins"/>
    <property type="match status" value="1"/>
</dbReference>
<gene>
    <name evidence="2" type="ORF">ACFOHL_11735</name>
</gene>
<keyword evidence="1" id="KW-0732">Signal</keyword>
<dbReference type="InterPro" id="IPR008972">
    <property type="entry name" value="Cupredoxin"/>
</dbReference>
<evidence type="ECO:0000256" key="1">
    <source>
        <dbReference type="SAM" id="SignalP"/>
    </source>
</evidence>
<name>A0ABV7FUX9_9ALTE</name>
<dbReference type="SUPFAM" id="SSF49464">
    <property type="entry name" value="Carboxypeptidase regulatory domain-like"/>
    <property type="match status" value="1"/>
</dbReference>
<evidence type="ECO:0000313" key="2">
    <source>
        <dbReference type="EMBL" id="MFC3122292.1"/>
    </source>
</evidence>
<organism evidence="2 3">
    <name type="scientific">Agaribacter flavus</name>
    <dbReference type="NCBI Taxonomy" id="1902781"/>
    <lineage>
        <taxon>Bacteria</taxon>
        <taxon>Pseudomonadati</taxon>
        <taxon>Pseudomonadota</taxon>
        <taxon>Gammaproteobacteria</taxon>
        <taxon>Alteromonadales</taxon>
        <taxon>Alteromonadaceae</taxon>
        <taxon>Agaribacter</taxon>
    </lineage>
</organism>
<evidence type="ECO:0000313" key="3">
    <source>
        <dbReference type="Proteomes" id="UP001595478"/>
    </source>
</evidence>